<reference evidence="3" key="1">
    <citation type="journal article" date="2019" name="Int. J. Syst. Evol. Microbiol.">
        <title>The Global Catalogue of Microorganisms (GCM) 10K type strain sequencing project: providing services to taxonomists for standard genome sequencing and annotation.</title>
        <authorList>
            <consortium name="The Broad Institute Genomics Platform"/>
            <consortium name="The Broad Institute Genome Sequencing Center for Infectious Disease"/>
            <person name="Wu L."/>
            <person name="Ma J."/>
        </authorList>
    </citation>
    <scope>NUCLEOTIDE SEQUENCE [LARGE SCALE GENOMIC DNA]</scope>
    <source>
        <strain evidence="3">JCM 17810</strain>
    </source>
</reference>
<evidence type="ECO:0000313" key="2">
    <source>
        <dbReference type="EMBL" id="GAA4423543.1"/>
    </source>
</evidence>
<accession>A0ABP8L778</accession>
<protein>
    <recommendedName>
        <fullName evidence="4">DUF222 domain-containing protein</fullName>
    </recommendedName>
</protein>
<dbReference type="Proteomes" id="UP001500622">
    <property type="component" value="Unassembled WGS sequence"/>
</dbReference>
<proteinExistence type="predicted"/>
<evidence type="ECO:0000256" key="1">
    <source>
        <dbReference type="SAM" id="MobiDB-lite"/>
    </source>
</evidence>
<sequence>MKRAESERRVSIRPAPDTMCYLTALLPVGQGVAVYAALTKDADAMRLTGDPRGKGQLMADLLTCRAAGLDLPEPLIGTDDAEKPGQPVAAPPPAVPQVVPAEIARLLIAGTLALTWPHGSDGCTPDPAAHWSR</sequence>
<evidence type="ECO:0000313" key="3">
    <source>
        <dbReference type="Proteomes" id="UP001500622"/>
    </source>
</evidence>
<evidence type="ECO:0008006" key="4">
    <source>
        <dbReference type="Google" id="ProtNLM"/>
    </source>
</evidence>
<name>A0ABP8L778_9MICO</name>
<feature type="region of interest" description="Disordered" evidence="1">
    <location>
        <begin position="73"/>
        <end position="94"/>
    </location>
</feature>
<comment type="caution">
    <text evidence="2">The sequence shown here is derived from an EMBL/GenBank/DDBJ whole genome shotgun (WGS) entry which is preliminary data.</text>
</comment>
<gene>
    <name evidence="2" type="ORF">GCM10023169_19340</name>
</gene>
<keyword evidence="3" id="KW-1185">Reference proteome</keyword>
<dbReference type="EMBL" id="BAABGN010000008">
    <property type="protein sequence ID" value="GAA4423543.1"/>
    <property type="molecule type" value="Genomic_DNA"/>
</dbReference>
<organism evidence="2 3">
    <name type="scientific">Georgenia halophila</name>
    <dbReference type="NCBI Taxonomy" id="620889"/>
    <lineage>
        <taxon>Bacteria</taxon>
        <taxon>Bacillati</taxon>
        <taxon>Actinomycetota</taxon>
        <taxon>Actinomycetes</taxon>
        <taxon>Micrococcales</taxon>
        <taxon>Bogoriellaceae</taxon>
        <taxon>Georgenia</taxon>
    </lineage>
</organism>